<feature type="domain" description="DUF2828" evidence="2">
    <location>
        <begin position="94"/>
        <end position="541"/>
    </location>
</feature>
<dbReference type="EMBL" id="MU004232">
    <property type="protein sequence ID" value="KAF2671743.1"/>
    <property type="molecule type" value="Genomic_DNA"/>
</dbReference>
<feature type="compositionally biased region" description="Basic and acidic residues" evidence="1">
    <location>
        <begin position="191"/>
        <end position="210"/>
    </location>
</feature>
<feature type="region of interest" description="Disordered" evidence="1">
    <location>
        <begin position="186"/>
        <end position="213"/>
    </location>
</feature>
<accession>A0A6A6UJT5</accession>
<dbReference type="InterPro" id="IPR011205">
    <property type="entry name" value="UCP015417_vWA"/>
</dbReference>
<dbReference type="PANTHER" id="PTHR31373">
    <property type="entry name" value="OS06G0652100 PROTEIN"/>
    <property type="match status" value="1"/>
</dbReference>
<dbReference type="SUPFAM" id="SSF53300">
    <property type="entry name" value="vWA-like"/>
    <property type="match status" value="1"/>
</dbReference>
<organism evidence="4 5">
    <name type="scientific">Microthyrium microscopicum</name>
    <dbReference type="NCBI Taxonomy" id="703497"/>
    <lineage>
        <taxon>Eukaryota</taxon>
        <taxon>Fungi</taxon>
        <taxon>Dikarya</taxon>
        <taxon>Ascomycota</taxon>
        <taxon>Pezizomycotina</taxon>
        <taxon>Dothideomycetes</taxon>
        <taxon>Dothideomycetes incertae sedis</taxon>
        <taxon>Microthyriales</taxon>
        <taxon>Microthyriaceae</taxon>
        <taxon>Microthyrium</taxon>
    </lineage>
</organism>
<gene>
    <name evidence="4" type="ORF">BT63DRAFT_422268</name>
</gene>
<evidence type="ECO:0000259" key="3">
    <source>
        <dbReference type="Pfam" id="PF25043"/>
    </source>
</evidence>
<protein>
    <submittedName>
        <fullName evidence="4">Uncharacterized protein</fullName>
    </submittedName>
</protein>
<dbReference type="AlphaFoldDB" id="A0A6A6UJT5"/>
<dbReference type="InterPro" id="IPR056690">
    <property type="entry name" value="DUF7788"/>
</dbReference>
<dbReference type="InterPro" id="IPR058580">
    <property type="entry name" value="DUF2828"/>
</dbReference>
<evidence type="ECO:0000313" key="4">
    <source>
        <dbReference type="EMBL" id="KAF2671743.1"/>
    </source>
</evidence>
<reference evidence="4" key="1">
    <citation type="journal article" date="2020" name="Stud. Mycol.">
        <title>101 Dothideomycetes genomes: a test case for predicting lifestyles and emergence of pathogens.</title>
        <authorList>
            <person name="Haridas S."/>
            <person name="Albert R."/>
            <person name="Binder M."/>
            <person name="Bloem J."/>
            <person name="Labutti K."/>
            <person name="Salamov A."/>
            <person name="Andreopoulos B."/>
            <person name="Baker S."/>
            <person name="Barry K."/>
            <person name="Bills G."/>
            <person name="Bluhm B."/>
            <person name="Cannon C."/>
            <person name="Castanera R."/>
            <person name="Culley D."/>
            <person name="Daum C."/>
            <person name="Ezra D."/>
            <person name="Gonzalez J."/>
            <person name="Henrissat B."/>
            <person name="Kuo A."/>
            <person name="Liang C."/>
            <person name="Lipzen A."/>
            <person name="Lutzoni F."/>
            <person name="Magnuson J."/>
            <person name="Mondo S."/>
            <person name="Nolan M."/>
            <person name="Ohm R."/>
            <person name="Pangilinan J."/>
            <person name="Park H.-J."/>
            <person name="Ramirez L."/>
            <person name="Alfaro M."/>
            <person name="Sun H."/>
            <person name="Tritt A."/>
            <person name="Yoshinaga Y."/>
            <person name="Zwiers L.-H."/>
            <person name="Turgeon B."/>
            <person name="Goodwin S."/>
            <person name="Spatafora J."/>
            <person name="Crous P."/>
            <person name="Grigoriev I."/>
        </authorList>
    </citation>
    <scope>NUCLEOTIDE SEQUENCE</scope>
    <source>
        <strain evidence="4">CBS 115976</strain>
    </source>
</reference>
<feature type="non-terminal residue" evidence="4">
    <location>
        <position position="792"/>
    </location>
</feature>
<dbReference type="Proteomes" id="UP000799302">
    <property type="component" value="Unassembled WGS sequence"/>
</dbReference>
<dbReference type="OrthoDB" id="1149618at2759"/>
<proteinExistence type="predicted"/>
<dbReference type="PANTHER" id="PTHR31373:SF27">
    <property type="entry name" value="TROVE DOMAIN-CONTAINING PROTEIN"/>
    <property type="match status" value="1"/>
</dbReference>
<feature type="domain" description="DUF7788" evidence="3">
    <location>
        <begin position="543"/>
        <end position="781"/>
    </location>
</feature>
<evidence type="ECO:0000259" key="2">
    <source>
        <dbReference type="Pfam" id="PF11443"/>
    </source>
</evidence>
<dbReference type="Pfam" id="PF25043">
    <property type="entry name" value="DUF7788"/>
    <property type="match status" value="1"/>
</dbReference>
<name>A0A6A6UJT5_9PEZI</name>
<sequence length="792" mass="88620">MTTHSILNSKFPVNLPRFDQLLLSDVDFVEYLDGLNTKLQATRATDKVSASLSTTTLVDAPDNPQKSAFIDALHASNYRIHSKESLAEDNKMLTENADVTNISSQDALVDLFYKLNDADNCKEILESAWKVDSMATVKIIFNARSIHLGKSNRNATYKALGWLYQEHPMTFLSNLPFLVRPVISKPKKERKKENGDDAKKEGSKVKKEDDKMDLDEDDDFELVVPPEGSAFDTMAHDRKNGWAHGYWKDLLNILALAAEDKLDPNADPDDVLNIQSAFIRKKVHRSKQLDNKQREAIKNRVWDQKEAKKLREQKRDSQHAKVVKKLEEDHTYRALHLIIARLFGAQLRRDMALLNSSKDSNKVSLAAKWAPTVKESHDKITFIASSIAEYLFKPEEACPDVPATDRTVYLQHARAAYQFKVLSPLRKQLDVVERHITAGTFADIRYDHVPSLAMDRHSKLFFAKDEENFMTYLDKVSDGKATMSGAVLLPSTIIAKLLRPEATPHISKGIPKAAPIKAVQNKVLDGQWNSLVQRIRESGKLESSIAVCDVSGSMGWPTAKDGSTPMDSAIGLSLLLAEVCEPPFGGNMITFSERPAIIKVGGLSDTRTVEEKARFIQRSPWGMNTDFTAVFEKLILPLAIEHKLKQEDMVKQVFVFSDMQFDQATAGQARWSGSFERIQTAYKEAGYEMPTLIFWNLASGDKGVPVTSEEPGTALVSGYSQAQMKVFLDGGGFEDPAEEEEEEDVEVIVTKDGEDVTMETAARAVKEKKKIDPISVVRKAISHEGYAMLRVA</sequence>
<dbReference type="Gene3D" id="3.40.50.410">
    <property type="entry name" value="von Willebrand factor, type A domain"/>
    <property type="match status" value="1"/>
</dbReference>
<keyword evidence="5" id="KW-1185">Reference proteome</keyword>
<evidence type="ECO:0000313" key="5">
    <source>
        <dbReference type="Proteomes" id="UP000799302"/>
    </source>
</evidence>
<dbReference type="Pfam" id="PF11443">
    <property type="entry name" value="DUF2828"/>
    <property type="match status" value="1"/>
</dbReference>
<dbReference type="PIRSF" id="PIRSF015417">
    <property type="entry name" value="T31B5_30_vWA"/>
    <property type="match status" value="1"/>
</dbReference>
<dbReference type="InterPro" id="IPR036465">
    <property type="entry name" value="vWFA_dom_sf"/>
</dbReference>
<evidence type="ECO:0000256" key="1">
    <source>
        <dbReference type="SAM" id="MobiDB-lite"/>
    </source>
</evidence>